<protein>
    <submittedName>
        <fullName evidence="1">Uncharacterized protein</fullName>
    </submittedName>
</protein>
<evidence type="ECO:0000313" key="2">
    <source>
        <dbReference type="Proteomes" id="UP000821865"/>
    </source>
</evidence>
<proteinExistence type="predicted"/>
<gene>
    <name evidence="1" type="ORF">HPB49_009263</name>
</gene>
<name>A0ACB8CK55_DERSI</name>
<reference evidence="1" key="1">
    <citation type="submission" date="2020-05" db="EMBL/GenBank/DDBJ databases">
        <title>Large-scale comparative analyses of tick genomes elucidate their genetic diversity and vector capacities.</title>
        <authorList>
            <person name="Jia N."/>
            <person name="Wang J."/>
            <person name="Shi W."/>
            <person name="Du L."/>
            <person name="Sun Y."/>
            <person name="Zhan W."/>
            <person name="Jiang J."/>
            <person name="Wang Q."/>
            <person name="Zhang B."/>
            <person name="Ji P."/>
            <person name="Sakyi L.B."/>
            <person name="Cui X."/>
            <person name="Yuan T."/>
            <person name="Jiang B."/>
            <person name="Yang W."/>
            <person name="Lam T.T.-Y."/>
            <person name="Chang Q."/>
            <person name="Ding S."/>
            <person name="Wang X."/>
            <person name="Zhu J."/>
            <person name="Ruan X."/>
            <person name="Zhao L."/>
            <person name="Wei J."/>
            <person name="Que T."/>
            <person name="Du C."/>
            <person name="Cheng J."/>
            <person name="Dai P."/>
            <person name="Han X."/>
            <person name="Huang E."/>
            <person name="Gao Y."/>
            <person name="Liu J."/>
            <person name="Shao H."/>
            <person name="Ye R."/>
            <person name="Li L."/>
            <person name="Wei W."/>
            <person name="Wang X."/>
            <person name="Wang C."/>
            <person name="Yang T."/>
            <person name="Huo Q."/>
            <person name="Li W."/>
            <person name="Guo W."/>
            <person name="Chen H."/>
            <person name="Zhou L."/>
            <person name="Ni X."/>
            <person name="Tian J."/>
            <person name="Zhou Y."/>
            <person name="Sheng Y."/>
            <person name="Liu T."/>
            <person name="Pan Y."/>
            <person name="Xia L."/>
            <person name="Li J."/>
            <person name="Zhao F."/>
            <person name="Cao W."/>
        </authorList>
    </citation>
    <scope>NUCLEOTIDE SEQUENCE</scope>
    <source>
        <strain evidence="1">Dsil-2018</strain>
    </source>
</reference>
<comment type="caution">
    <text evidence="1">The sequence shown here is derived from an EMBL/GenBank/DDBJ whole genome shotgun (WGS) entry which is preliminary data.</text>
</comment>
<dbReference type="Proteomes" id="UP000821865">
    <property type="component" value="Chromosome 6"/>
</dbReference>
<keyword evidence="2" id="KW-1185">Reference proteome</keyword>
<dbReference type="EMBL" id="CM023475">
    <property type="protein sequence ID" value="KAH7945303.1"/>
    <property type="molecule type" value="Genomic_DNA"/>
</dbReference>
<evidence type="ECO:0000313" key="1">
    <source>
        <dbReference type="EMBL" id="KAH7945303.1"/>
    </source>
</evidence>
<sequence length="318" mass="34412">MPRLQPMFLQVAVTWVFCSGLLSSFRLAAVSAPFDELLPTSFLPDVNGTVSVSWKPMSATVPTAASWALCPGVIGSGRLTADSLPINEPPRVPSMPDLDATNYLVWQPRSATATLGARTAGYKCQSGDSHFGLDTASIMPRLQPMFLQALESVRELKDGYAALVTQHNAVLDEMKQLRLKVDALEKDHAARLTAGDSAVPAFRDMSEQLKSAEHEIKRLSAKVVSLEQAGASAAATAPAAPADTLRGVTDQLMSISSRCDEAENRMRRSNLLFFGLEDHANEDWAASEEKIIKFCSEKLQLTLTGYVKLSKMLGDTLG</sequence>
<organism evidence="1 2">
    <name type="scientific">Dermacentor silvarum</name>
    <name type="common">Tick</name>
    <dbReference type="NCBI Taxonomy" id="543639"/>
    <lineage>
        <taxon>Eukaryota</taxon>
        <taxon>Metazoa</taxon>
        <taxon>Ecdysozoa</taxon>
        <taxon>Arthropoda</taxon>
        <taxon>Chelicerata</taxon>
        <taxon>Arachnida</taxon>
        <taxon>Acari</taxon>
        <taxon>Parasitiformes</taxon>
        <taxon>Ixodida</taxon>
        <taxon>Ixodoidea</taxon>
        <taxon>Ixodidae</taxon>
        <taxon>Rhipicephalinae</taxon>
        <taxon>Dermacentor</taxon>
    </lineage>
</organism>
<accession>A0ACB8CK55</accession>